<dbReference type="Pfam" id="PF01658">
    <property type="entry name" value="Inos-1-P_synth"/>
    <property type="match status" value="1"/>
</dbReference>
<dbReference type="SUPFAM" id="SSF51735">
    <property type="entry name" value="NAD(P)-binding Rossmann-fold domains"/>
    <property type="match status" value="1"/>
</dbReference>
<dbReference type="PIRSF" id="PIRSF015578">
    <property type="entry name" value="Myoinos-ppht_syn"/>
    <property type="match status" value="1"/>
</dbReference>
<reference evidence="3" key="1">
    <citation type="journal article" date="2020" name="mSystems">
        <title>Genome- and Community-Level Interaction Insights into Carbon Utilization and Element Cycling Functions of Hydrothermarchaeota in Hydrothermal Sediment.</title>
        <authorList>
            <person name="Zhou Z."/>
            <person name="Liu Y."/>
            <person name="Xu W."/>
            <person name="Pan J."/>
            <person name="Luo Z.H."/>
            <person name="Li M."/>
        </authorList>
    </citation>
    <scope>NUCLEOTIDE SEQUENCE [LARGE SCALE GENOMIC DNA]</scope>
    <source>
        <strain evidence="3">SpSt-1233</strain>
    </source>
</reference>
<dbReference type="GO" id="GO:0004512">
    <property type="term" value="F:inositol-3-phosphate synthase activity"/>
    <property type="evidence" value="ECO:0007669"/>
    <property type="project" value="InterPro"/>
</dbReference>
<dbReference type="InterPro" id="IPR013021">
    <property type="entry name" value="Myo-inos-1-P_Synthase_GAPDH"/>
</dbReference>
<dbReference type="GO" id="GO:0008654">
    <property type="term" value="P:phospholipid biosynthetic process"/>
    <property type="evidence" value="ECO:0007669"/>
    <property type="project" value="InterPro"/>
</dbReference>
<evidence type="ECO:0000256" key="1">
    <source>
        <dbReference type="ARBA" id="ARBA00010813"/>
    </source>
</evidence>
<dbReference type="Gene3D" id="3.40.50.720">
    <property type="entry name" value="NAD(P)-binding Rossmann-like Domain"/>
    <property type="match status" value="2"/>
</dbReference>
<protein>
    <submittedName>
        <fullName evidence="3">Inositol-3-phosphate synthase</fullName>
    </submittedName>
</protein>
<comment type="caution">
    <text evidence="3">The sequence shown here is derived from an EMBL/GenBank/DDBJ whole genome shotgun (WGS) entry which is preliminary data.</text>
</comment>
<dbReference type="Proteomes" id="UP000886069">
    <property type="component" value="Unassembled WGS sequence"/>
</dbReference>
<feature type="domain" description="Myo-inositol-1-phosphate synthase GAPDH-like" evidence="2">
    <location>
        <begin position="151"/>
        <end position="263"/>
    </location>
</feature>
<name>A0A7V2AU53_UNCEI</name>
<dbReference type="InterPro" id="IPR002587">
    <property type="entry name" value="Myo-inos-1-P_Synthase"/>
</dbReference>
<dbReference type="PANTHER" id="PTHR11510">
    <property type="entry name" value="MYO-INOSITOL-1 PHOSPHATE SYNTHASE"/>
    <property type="match status" value="1"/>
</dbReference>
<evidence type="ECO:0000313" key="3">
    <source>
        <dbReference type="EMBL" id="HER43316.1"/>
    </source>
</evidence>
<accession>A0A7V2AU53</accession>
<sequence length="340" mass="38844">VLNRESIDGIKPFLESVRPMKAVFDQKYVKKLSGDWVKKGKSWYDLAEQLKDDILSFKKREGCERLVVIWCASTEIFMKAAAVHKDLKSFEKGLKENSPDIAPSMVYAYAALSLGVPFANGAPNLTIDVPALMELAHDREVPVAGKDFKTGQTLMKTIIAPGLKARLIGLNGWFSTNILGNRDGEVLDDPESFKTKEESKLSVLEHILQPDLYPDLYDKFYHKVRINYYPPRGDNKEGWDNLDIFGWLGYPMQIKIDFLCRDSILAAPIVLDLALFLDLAQRIGFRGIQEWLSFYFKSPMHAPGLYPEHDLFIQLMKLKNTLRYLQGEDLITHLGQEYYD</sequence>
<dbReference type="Pfam" id="PF07994">
    <property type="entry name" value="NAD_binding_5"/>
    <property type="match status" value="1"/>
</dbReference>
<comment type="similarity">
    <text evidence="1">Belongs to the myo-inositol 1-phosphate synthase family.</text>
</comment>
<dbReference type="AlphaFoldDB" id="A0A7V2AU53"/>
<evidence type="ECO:0000259" key="2">
    <source>
        <dbReference type="Pfam" id="PF01658"/>
    </source>
</evidence>
<dbReference type="GO" id="GO:0006021">
    <property type="term" value="P:inositol biosynthetic process"/>
    <property type="evidence" value="ECO:0007669"/>
    <property type="project" value="InterPro"/>
</dbReference>
<gene>
    <name evidence="3" type="ORF">ENO08_02505</name>
</gene>
<dbReference type="InterPro" id="IPR036291">
    <property type="entry name" value="NAD(P)-bd_dom_sf"/>
</dbReference>
<dbReference type="EMBL" id="DSEC01000176">
    <property type="protein sequence ID" value="HER43316.1"/>
    <property type="molecule type" value="Genomic_DNA"/>
</dbReference>
<proteinExistence type="inferred from homology"/>
<dbReference type="SUPFAM" id="SSF55347">
    <property type="entry name" value="Glyceraldehyde-3-phosphate dehydrogenase-like, C-terminal domain"/>
    <property type="match status" value="1"/>
</dbReference>
<organism evidence="3">
    <name type="scientific">Eiseniibacteriota bacterium</name>
    <dbReference type="NCBI Taxonomy" id="2212470"/>
    <lineage>
        <taxon>Bacteria</taxon>
        <taxon>Candidatus Eiseniibacteriota</taxon>
    </lineage>
</organism>
<feature type="non-terminal residue" evidence="3">
    <location>
        <position position="1"/>
    </location>
</feature>
<dbReference type="Gene3D" id="3.30.360.10">
    <property type="entry name" value="Dihydrodipicolinate Reductase, domain 2"/>
    <property type="match status" value="1"/>
</dbReference>